<organism evidence="1 2">
    <name type="scientific">Vibrio splendidus</name>
    <dbReference type="NCBI Taxonomy" id="29497"/>
    <lineage>
        <taxon>Bacteria</taxon>
        <taxon>Pseudomonadati</taxon>
        <taxon>Pseudomonadota</taxon>
        <taxon>Gammaproteobacteria</taxon>
        <taxon>Vibrionales</taxon>
        <taxon>Vibrionaceae</taxon>
        <taxon>Vibrio</taxon>
    </lineage>
</organism>
<accession>A0AA43K194</accession>
<evidence type="ECO:0000313" key="2">
    <source>
        <dbReference type="Proteomes" id="UP001159663"/>
    </source>
</evidence>
<dbReference type="Proteomes" id="UP001159663">
    <property type="component" value="Unassembled WGS sequence"/>
</dbReference>
<name>A0AA43K194_VIBSP</name>
<dbReference type="AlphaFoldDB" id="A0AA43K194"/>
<sequence length="116" mass="13868">TKALKTAFNVAVLKYVGLNFREYTPSELNKTNKLEIWKEHHDRNLDAVNNLKKMEQQIGRWFQAFEENDKRQLIRQFNRINRSYLTLSKNTGNKIIDVIEENLDIIEKKSGRKFNR</sequence>
<proteinExistence type="predicted"/>
<evidence type="ECO:0000313" key="1">
    <source>
        <dbReference type="EMBL" id="MDH5924528.1"/>
    </source>
</evidence>
<reference evidence="1" key="1">
    <citation type="submission" date="2022-01" db="EMBL/GenBank/DDBJ databases">
        <title>Vibrio aestuarianus Clade A and Clade B isolates are associated with Pacific oyster (Crassostrea gigas) disease outbreaks across Ireland.</title>
        <authorList>
            <person name="Coyle N."/>
            <person name="O'Toole C."/>
            <person name="Thomas J.C.L."/>
            <person name="Ryder D."/>
            <person name="Cheslett D."/>
            <person name="Feist S."/>
            <person name="Bean T."/>
            <person name="Joseph A."/>
            <person name="Waina A."/>
            <person name="Feil E."/>
            <person name="Verner-Jeffreys D.W."/>
        </authorList>
    </citation>
    <scope>NUCLEOTIDE SEQUENCE</scope>
    <source>
        <strain evidence="1">S/17/14 A</strain>
    </source>
</reference>
<gene>
    <name evidence="1" type="ORF">L8R85_26490</name>
</gene>
<protein>
    <submittedName>
        <fullName evidence="1">Uncharacterized protein</fullName>
    </submittedName>
</protein>
<dbReference type="EMBL" id="JAKMYX010000237">
    <property type="protein sequence ID" value="MDH5924528.1"/>
    <property type="molecule type" value="Genomic_DNA"/>
</dbReference>
<feature type="non-terminal residue" evidence="1">
    <location>
        <position position="1"/>
    </location>
</feature>
<comment type="caution">
    <text evidence="1">The sequence shown here is derived from an EMBL/GenBank/DDBJ whole genome shotgun (WGS) entry which is preliminary data.</text>
</comment>